<evidence type="ECO:0000313" key="4">
    <source>
        <dbReference type="Proteomes" id="UP000190831"/>
    </source>
</evidence>
<gene>
    <name evidence="3" type="ORF">LAFE_0H12706G</name>
</gene>
<keyword evidence="1" id="KW-0472">Membrane</keyword>
<dbReference type="GO" id="GO:0005739">
    <property type="term" value="C:mitochondrion"/>
    <property type="evidence" value="ECO:0007669"/>
    <property type="project" value="TreeGrafter"/>
</dbReference>
<accession>A0A1G4MKJ5</accession>
<sequence length="226" mass="25909">MNFLPRFSRHALRMKPLRFIGLKNTKPMITSRLASNGPVKEKPSLKKLMQTYGYSALAVYLGISMIDLPLCFFAVHSLGEERMKVYINRVKRMFGYGKEEQELIAEVRDKIAHKEQKKLSGEEVQNASWWERFKESTLLTEFVIAYGLHKSLIIIRVPLTAAITPATVKALQKWGFNISKFNKSFKTTGESAKIRYKSGDPNDFIKGAQLPKQKPTKGQKWFDGMM</sequence>
<proteinExistence type="predicted"/>
<keyword evidence="1" id="KW-0812">Transmembrane</keyword>
<evidence type="ECO:0000256" key="1">
    <source>
        <dbReference type="SAM" id="Phobius"/>
    </source>
</evidence>
<protein>
    <submittedName>
        <fullName evidence="3">LAFE_0H12706g1_1</fullName>
    </submittedName>
</protein>
<feature type="transmembrane region" description="Helical" evidence="1">
    <location>
        <begin position="52"/>
        <end position="75"/>
    </location>
</feature>
<name>A0A1G4MKJ5_LACFM</name>
<dbReference type="PANTHER" id="PTHR21377:SF0">
    <property type="entry name" value="PROTEIN FAM210B, MITOCHONDRIAL"/>
    <property type="match status" value="1"/>
</dbReference>
<dbReference type="Proteomes" id="UP000190831">
    <property type="component" value="Chromosome H"/>
</dbReference>
<dbReference type="InterPro" id="IPR009688">
    <property type="entry name" value="FAM210A/B-like_dom"/>
</dbReference>
<dbReference type="OrthoDB" id="426386at2759"/>
<dbReference type="OMA" id="VHSMGQE"/>
<evidence type="ECO:0000313" key="3">
    <source>
        <dbReference type="EMBL" id="SCW04401.1"/>
    </source>
</evidence>
<dbReference type="EMBL" id="LT598491">
    <property type="protein sequence ID" value="SCW04401.1"/>
    <property type="molecule type" value="Genomic_DNA"/>
</dbReference>
<feature type="domain" description="DUF1279" evidence="2">
    <location>
        <begin position="45"/>
        <end position="165"/>
    </location>
</feature>
<evidence type="ECO:0000259" key="2">
    <source>
        <dbReference type="Pfam" id="PF06916"/>
    </source>
</evidence>
<dbReference type="AlphaFoldDB" id="A0A1G4MKJ5"/>
<organism evidence="3 4">
    <name type="scientific">Lachancea fermentati</name>
    <name type="common">Zygosaccharomyces fermentati</name>
    <dbReference type="NCBI Taxonomy" id="4955"/>
    <lineage>
        <taxon>Eukaryota</taxon>
        <taxon>Fungi</taxon>
        <taxon>Dikarya</taxon>
        <taxon>Ascomycota</taxon>
        <taxon>Saccharomycotina</taxon>
        <taxon>Saccharomycetes</taxon>
        <taxon>Saccharomycetales</taxon>
        <taxon>Saccharomycetaceae</taxon>
        <taxon>Lachancea</taxon>
    </lineage>
</organism>
<dbReference type="PANTHER" id="PTHR21377">
    <property type="entry name" value="PROTEIN FAM210B, MITOCHONDRIAL"/>
    <property type="match status" value="1"/>
</dbReference>
<keyword evidence="4" id="KW-1185">Reference proteome</keyword>
<dbReference type="Pfam" id="PF06916">
    <property type="entry name" value="FAM210A-B_dom"/>
    <property type="match status" value="1"/>
</dbReference>
<dbReference type="InterPro" id="IPR045866">
    <property type="entry name" value="FAM210A/B-like"/>
</dbReference>
<keyword evidence="1" id="KW-1133">Transmembrane helix</keyword>
<reference evidence="3 4" key="1">
    <citation type="submission" date="2016-03" db="EMBL/GenBank/DDBJ databases">
        <authorList>
            <person name="Devillers H."/>
        </authorList>
    </citation>
    <scope>NUCLEOTIDE SEQUENCE [LARGE SCALE GENOMIC DNA]</scope>
    <source>
        <strain evidence="3">CBS 6772</strain>
    </source>
</reference>